<evidence type="ECO:0000313" key="3">
    <source>
        <dbReference type="EMBL" id="KAJ9162175.1"/>
    </source>
</evidence>
<proteinExistence type="predicted"/>
<feature type="compositionally biased region" description="Polar residues" evidence="1">
    <location>
        <begin position="66"/>
        <end position="76"/>
    </location>
</feature>
<dbReference type="EMBL" id="JANBVN010000014">
    <property type="protein sequence ID" value="KAJ9162175.1"/>
    <property type="molecule type" value="Genomic_DNA"/>
</dbReference>
<dbReference type="Gene3D" id="3.10.620.30">
    <property type="match status" value="1"/>
</dbReference>
<reference evidence="3" key="1">
    <citation type="submission" date="2022-07" db="EMBL/GenBank/DDBJ databases">
        <title>Fungi with potential for degradation of polypropylene.</title>
        <authorList>
            <person name="Gostincar C."/>
        </authorList>
    </citation>
    <scope>NUCLEOTIDE SEQUENCE</scope>
    <source>
        <strain evidence="3">EXF-13287</strain>
    </source>
</reference>
<feature type="compositionally biased region" description="Basic and acidic residues" evidence="1">
    <location>
        <begin position="168"/>
        <end position="181"/>
    </location>
</feature>
<feature type="region of interest" description="Disordered" evidence="1">
    <location>
        <begin position="19"/>
        <end position="260"/>
    </location>
</feature>
<evidence type="ECO:0000256" key="1">
    <source>
        <dbReference type="SAM" id="MobiDB-lite"/>
    </source>
</evidence>
<name>A0AA38SCC5_9PEZI</name>
<feature type="domain" description="Transglutaminase-like" evidence="2">
    <location>
        <begin position="361"/>
        <end position="435"/>
    </location>
</feature>
<keyword evidence="4" id="KW-1185">Reference proteome</keyword>
<accession>A0AA38SCC5</accession>
<dbReference type="InterPro" id="IPR038765">
    <property type="entry name" value="Papain-like_cys_pep_sf"/>
</dbReference>
<dbReference type="PANTHER" id="PTHR46333:SF5">
    <property type="entry name" value="TRANSGLUTAMINASE-LIKE DOMAIN-CONTAINING PROTEIN"/>
    <property type="match status" value="1"/>
</dbReference>
<dbReference type="InterPro" id="IPR052557">
    <property type="entry name" value="CAP/Cytokinesis_protein"/>
</dbReference>
<evidence type="ECO:0000259" key="2">
    <source>
        <dbReference type="SMART" id="SM00460"/>
    </source>
</evidence>
<dbReference type="InterPro" id="IPR002931">
    <property type="entry name" value="Transglutaminase-like"/>
</dbReference>
<organism evidence="3 4">
    <name type="scientific">Coniochaeta hoffmannii</name>
    <dbReference type="NCBI Taxonomy" id="91930"/>
    <lineage>
        <taxon>Eukaryota</taxon>
        <taxon>Fungi</taxon>
        <taxon>Dikarya</taxon>
        <taxon>Ascomycota</taxon>
        <taxon>Pezizomycotina</taxon>
        <taxon>Sordariomycetes</taxon>
        <taxon>Sordariomycetidae</taxon>
        <taxon>Coniochaetales</taxon>
        <taxon>Coniochaetaceae</taxon>
        <taxon>Coniochaeta</taxon>
    </lineage>
</organism>
<dbReference type="Proteomes" id="UP001174691">
    <property type="component" value="Unassembled WGS sequence"/>
</dbReference>
<dbReference type="Pfam" id="PF01841">
    <property type="entry name" value="Transglut_core"/>
    <property type="match status" value="1"/>
</dbReference>
<dbReference type="AlphaFoldDB" id="A0AA38SCC5"/>
<evidence type="ECO:0000313" key="4">
    <source>
        <dbReference type="Proteomes" id="UP001174691"/>
    </source>
</evidence>
<protein>
    <submittedName>
        <fullName evidence="3">Kyphoscoliosis peptidase</fullName>
    </submittedName>
</protein>
<comment type="caution">
    <text evidence="3">The sequence shown here is derived from an EMBL/GenBank/DDBJ whole genome shotgun (WGS) entry which is preliminary data.</text>
</comment>
<feature type="compositionally biased region" description="Pro residues" evidence="1">
    <location>
        <begin position="77"/>
        <end position="90"/>
    </location>
</feature>
<sequence>MAEVEEPRFTTLAERIAALNQQTNFQAPPPGAGRRVPPPRPSIPPSPARAVTAALENAPPLPRRTTGLQEGTNTSSPPLPGRKFAPPPLPSRSSTAQVSPALPPRRPSAQTLPQRRGSNASDISHMSTLSSASLNNTVSSATSIGSDQPTRRLPPMLDQAKLPPLPPTRRELEAKAKEEAASRAPLHSIKSAPVVPSLPPRLPSRPARSPAADHAEEQAPALPARRMPPPPTAWNRAKSAVDTPRDRRDEAPPPVPLSSRPTFAQIDAVATRSKSAAPASDASCLVCRDFSGPDAVAEKYPYWELPRDDPVGYLAHHLCSPFSSPTDKARAIFAWCHHNIAYDVHGFFNKCIPRGQTLDQTIFSGKAVCEGYAKVFEGVARRAGLECVVVGGHGKGYGHVALAPGQRPPPRDATGHAWNAVRIDGGEWKLIDACWGAGALGDDRQYNKRFEPQMFTLSNELFGLKHFPEDPRYFYRGDGRIPTWEEYIVGPLQGEQAMWYCHANKEGLNEFTFSPRERQIPVRSGEVVRFQFGKLCPHWDGEKHGRGKPLLLMIKITGPDGRGVKGRKDDMVVLDNDGFWWWVDIPARDLGAPGEKLQLLGLTMLNNEDARGMSKEKFLGIMGSNGMRSMSWDCVVGWELV</sequence>
<dbReference type="SMART" id="SM00460">
    <property type="entry name" value="TGc"/>
    <property type="match status" value="1"/>
</dbReference>
<gene>
    <name evidence="3" type="ORF">NKR19_g1524</name>
</gene>
<feature type="compositionally biased region" description="Pro residues" evidence="1">
    <location>
        <begin position="27"/>
        <end position="47"/>
    </location>
</feature>
<dbReference type="SUPFAM" id="SSF54001">
    <property type="entry name" value="Cysteine proteinases"/>
    <property type="match status" value="1"/>
</dbReference>
<dbReference type="PANTHER" id="PTHR46333">
    <property type="entry name" value="CYTOKINESIS PROTEIN 3"/>
    <property type="match status" value="1"/>
</dbReference>
<feature type="compositionally biased region" description="Polar residues" evidence="1">
    <location>
        <begin position="108"/>
        <end position="148"/>
    </location>
</feature>
<dbReference type="GO" id="GO:0005737">
    <property type="term" value="C:cytoplasm"/>
    <property type="evidence" value="ECO:0007669"/>
    <property type="project" value="TreeGrafter"/>
</dbReference>